<dbReference type="AlphaFoldDB" id="S0ESH5"/>
<organism evidence="8 9">
    <name type="scientific">Chthonomonas calidirosea (strain DSM 23976 / ICMP 18418 / T49)</name>
    <dbReference type="NCBI Taxonomy" id="1303518"/>
    <lineage>
        <taxon>Bacteria</taxon>
        <taxon>Bacillati</taxon>
        <taxon>Armatimonadota</taxon>
        <taxon>Chthonomonadia</taxon>
        <taxon>Chthonomonadales</taxon>
        <taxon>Chthonomonadaceae</taxon>
        <taxon>Chthonomonas</taxon>
    </lineage>
</organism>
<evidence type="ECO:0000256" key="5">
    <source>
        <dbReference type="PROSITE-ProRule" id="PRU01248"/>
    </source>
</evidence>
<evidence type="ECO:0000313" key="8">
    <source>
        <dbReference type="EMBL" id="CCW34241.1"/>
    </source>
</evidence>
<dbReference type="PROSITE" id="PS51900">
    <property type="entry name" value="CB"/>
    <property type="match status" value="1"/>
</dbReference>
<dbReference type="PANTHER" id="PTHR30349:SF64">
    <property type="entry name" value="PROPHAGE INTEGRASE INTD-RELATED"/>
    <property type="match status" value="1"/>
</dbReference>
<sequence>MNDRSDSLDLPEKSDTDLLKTRQFIQDDIVGLLLADRRSENTRRAYAADLNDFFRFAFRVLPTPEGVRRFLSLTAAEMTALLFRYKAHLMERGLAEATVNRRLAAIKSLVRFARRLGLTDVVLEGRIVGERVRPYRDTTGVDGVTARELVSSIDTTTLVGKRDTVLMLLLLENALRRAEIVALRVGDYDAVSGTLSITGKGRGTQKECIRLSARLQEALRTYLEASGHGGSDSAPLLISLSNCRRGQALTADGVYKIVRTRAKACGIGKPVSPHRLRHTAITLALDLSKGDIRRVQRLSRHARLETLQVYDDNRQDLQGEISDMLSRYLSDEASSKSV</sequence>
<dbReference type="InterPro" id="IPR050090">
    <property type="entry name" value="Tyrosine_recombinase_XerCD"/>
</dbReference>
<dbReference type="GO" id="GO:0015074">
    <property type="term" value="P:DNA integration"/>
    <property type="evidence" value="ECO:0007669"/>
    <property type="project" value="UniProtKB-KW"/>
</dbReference>
<dbReference type="Gene3D" id="1.10.443.10">
    <property type="entry name" value="Intergrase catalytic core"/>
    <property type="match status" value="1"/>
</dbReference>
<keyword evidence="3 5" id="KW-0238">DNA-binding</keyword>
<dbReference type="InterPro" id="IPR044068">
    <property type="entry name" value="CB"/>
</dbReference>
<dbReference type="InterPro" id="IPR010998">
    <property type="entry name" value="Integrase_recombinase_N"/>
</dbReference>
<dbReference type="eggNOG" id="COG4974">
    <property type="taxonomic scope" value="Bacteria"/>
</dbReference>
<dbReference type="SUPFAM" id="SSF56349">
    <property type="entry name" value="DNA breaking-rejoining enzymes"/>
    <property type="match status" value="1"/>
</dbReference>
<dbReference type="PROSITE" id="PS51898">
    <property type="entry name" value="TYR_RECOMBINASE"/>
    <property type="match status" value="1"/>
</dbReference>
<dbReference type="Pfam" id="PF02899">
    <property type="entry name" value="Phage_int_SAM_1"/>
    <property type="match status" value="1"/>
</dbReference>
<dbReference type="RefSeq" id="WP_016481803.1">
    <property type="nucleotide sequence ID" value="NC_021487.1"/>
</dbReference>
<name>S0ESH5_CHTCT</name>
<keyword evidence="9" id="KW-1185">Reference proteome</keyword>
<dbReference type="EMBL" id="HF951689">
    <property type="protein sequence ID" value="CCW34241.1"/>
    <property type="molecule type" value="Genomic_DNA"/>
</dbReference>
<keyword evidence="4" id="KW-0233">DNA recombination</keyword>
<dbReference type="Proteomes" id="UP000014227">
    <property type="component" value="Chromosome I"/>
</dbReference>
<dbReference type="InterPro" id="IPR002104">
    <property type="entry name" value="Integrase_catalytic"/>
</dbReference>
<dbReference type="PANTHER" id="PTHR30349">
    <property type="entry name" value="PHAGE INTEGRASE-RELATED"/>
    <property type="match status" value="1"/>
</dbReference>
<dbReference type="HOGENOM" id="CLU_027562_9_6_0"/>
<dbReference type="InterPro" id="IPR011010">
    <property type="entry name" value="DNA_brk_join_enz"/>
</dbReference>
<evidence type="ECO:0000256" key="4">
    <source>
        <dbReference type="ARBA" id="ARBA00023172"/>
    </source>
</evidence>
<evidence type="ECO:0000256" key="1">
    <source>
        <dbReference type="ARBA" id="ARBA00008857"/>
    </source>
</evidence>
<dbReference type="SUPFAM" id="SSF47823">
    <property type="entry name" value="lambda integrase-like, N-terminal domain"/>
    <property type="match status" value="1"/>
</dbReference>
<dbReference type="InParanoid" id="S0ESH5"/>
<dbReference type="KEGG" id="ccz:CCALI_00406"/>
<dbReference type="GO" id="GO:0006310">
    <property type="term" value="P:DNA recombination"/>
    <property type="evidence" value="ECO:0007669"/>
    <property type="project" value="UniProtKB-KW"/>
</dbReference>
<dbReference type="InterPro" id="IPR004107">
    <property type="entry name" value="Integrase_SAM-like_N"/>
</dbReference>
<evidence type="ECO:0000259" key="7">
    <source>
        <dbReference type="PROSITE" id="PS51900"/>
    </source>
</evidence>
<dbReference type="InterPro" id="IPR013762">
    <property type="entry name" value="Integrase-like_cat_sf"/>
</dbReference>
<gene>
    <name evidence="8" type="ORF">CCALI_00406</name>
</gene>
<evidence type="ECO:0000256" key="3">
    <source>
        <dbReference type="ARBA" id="ARBA00023125"/>
    </source>
</evidence>
<dbReference type="GO" id="GO:0003677">
    <property type="term" value="F:DNA binding"/>
    <property type="evidence" value="ECO:0007669"/>
    <property type="project" value="UniProtKB-UniRule"/>
</dbReference>
<evidence type="ECO:0000256" key="2">
    <source>
        <dbReference type="ARBA" id="ARBA00022908"/>
    </source>
</evidence>
<feature type="domain" description="Core-binding (CB)" evidence="7">
    <location>
        <begin position="13"/>
        <end position="114"/>
    </location>
</feature>
<dbReference type="Gene3D" id="1.10.150.130">
    <property type="match status" value="1"/>
</dbReference>
<dbReference type="PATRIC" id="fig|1303518.3.peg.412"/>
<feature type="domain" description="Tyr recombinase" evidence="6">
    <location>
        <begin position="134"/>
        <end position="323"/>
    </location>
</feature>
<proteinExistence type="inferred from homology"/>
<evidence type="ECO:0000259" key="6">
    <source>
        <dbReference type="PROSITE" id="PS51898"/>
    </source>
</evidence>
<keyword evidence="2" id="KW-0229">DNA integration</keyword>
<comment type="similarity">
    <text evidence="1">Belongs to the 'phage' integrase family.</text>
</comment>
<accession>S0ESH5</accession>
<dbReference type="Pfam" id="PF00589">
    <property type="entry name" value="Phage_integrase"/>
    <property type="match status" value="1"/>
</dbReference>
<dbReference type="STRING" id="454171.CP488_00750"/>
<reference evidence="9" key="1">
    <citation type="submission" date="2013-03" db="EMBL/GenBank/DDBJ databases">
        <title>Genome sequence of Chthonomonas calidirosea, the first sequenced genome from the Armatimonadetes phylum (formally candidate division OP10).</title>
        <authorList>
            <person name="Lee K.C.Y."/>
            <person name="Morgan X.C."/>
            <person name="Dunfield P.F."/>
            <person name="Tamas I."/>
            <person name="Houghton K.M."/>
            <person name="Vyssotski M."/>
            <person name="Ryan J.L.J."/>
            <person name="Lagutin K."/>
            <person name="McDonald I.R."/>
            <person name="Stott M.B."/>
        </authorList>
    </citation>
    <scope>NUCLEOTIDE SEQUENCE [LARGE SCALE GENOMIC DNA]</scope>
    <source>
        <strain evidence="9">DSM 23976 / ICMP 18418 / T49</strain>
    </source>
</reference>
<protein>
    <submittedName>
        <fullName evidence="8">Site-specific recombinase XerD</fullName>
    </submittedName>
</protein>
<evidence type="ECO:0000313" key="9">
    <source>
        <dbReference type="Proteomes" id="UP000014227"/>
    </source>
</evidence>